<evidence type="ECO:0000313" key="2">
    <source>
        <dbReference type="Proteomes" id="UP001055167"/>
    </source>
</evidence>
<comment type="caution">
    <text evidence="1">The sequence shown here is derived from an EMBL/GenBank/DDBJ whole genome shotgun (WGS) entry which is preliminary data.</text>
</comment>
<keyword evidence="2" id="KW-1185">Reference proteome</keyword>
<proteinExistence type="predicted"/>
<organism evidence="1 2">
    <name type="scientific">Methylobacterium crusticola</name>
    <dbReference type="NCBI Taxonomy" id="1697972"/>
    <lineage>
        <taxon>Bacteria</taxon>
        <taxon>Pseudomonadati</taxon>
        <taxon>Pseudomonadota</taxon>
        <taxon>Alphaproteobacteria</taxon>
        <taxon>Hyphomicrobiales</taxon>
        <taxon>Methylobacteriaceae</taxon>
        <taxon>Methylobacterium</taxon>
    </lineage>
</organism>
<sequence>MSCLVNWLILMRARWLLWGAKRDIKEARRAIDLYEAFMDRADARTALAKRLKEQLKRR</sequence>
<dbReference type="Proteomes" id="UP001055167">
    <property type="component" value="Unassembled WGS sequence"/>
</dbReference>
<gene>
    <name evidence="1" type="ORF">OPKNFCMD_6838</name>
</gene>
<dbReference type="EMBL" id="BPQH01000049">
    <property type="protein sequence ID" value="GJD54057.1"/>
    <property type="molecule type" value="Genomic_DNA"/>
</dbReference>
<accession>A0ABQ4R8I8</accession>
<protein>
    <submittedName>
        <fullName evidence="1">Uncharacterized protein</fullName>
    </submittedName>
</protein>
<reference evidence="1" key="1">
    <citation type="journal article" date="2021" name="Front. Microbiol.">
        <title>Comprehensive Comparative Genomics and Phenotyping of Methylobacterium Species.</title>
        <authorList>
            <person name="Alessa O."/>
            <person name="Ogura Y."/>
            <person name="Fujitani Y."/>
            <person name="Takami H."/>
            <person name="Hayashi T."/>
            <person name="Sahin N."/>
            <person name="Tani A."/>
        </authorList>
    </citation>
    <scope>NUCLEOTIDE SEQUENCE</scope>
    <source>
        <strain evidence="1">KCTC 52305</strain>
    </source>
</reference>
<reference evidence="1" key="2">
    <citation type="submission" date="2021-08" db="EMBL/GenBank/DDBJ databases">
        <authorList>
            <person name="Tani A."/>
            <person name="Ola A."/>
            <person name="Ogura Y."/>
            <person name="Katsura K."/>
            <person name="Hayashi T."/>
        </authorList>
    </citation>
    <scope>NUCLEOTIDE SEQUENCE</scope>
    <source>
        <strain evidence="1">KCTC 52305</strain>
    </source>
</reference>
<evidence type="ECO:0000313" key="1">
    <source>
        <dbReference type="EMBL" id="GJD54057.1"/>
    </source>
</evidence>
<name>A0ABQ4R8I8_9HYPH</name>